<reference evidence="2 3" key="1">
    <citation type="submission" date="2024-01" db="EMBL/GenBank/DDBJ databases">
        <title>A draft genome for a cacao thread blight-causing isolate of Paramarasmius palmivorus.</title>
        <authorList>
            <person name="Baruah I.K."/>
            <person name="Bukari Y."/>
            <person name="Amoako-Attah I."/>
            <person name="Meinhardt L.W."/>
            <person name="Bailey B.A."/>
            <person name="Cohen S.P."/>
        </authorList>
    </citation>
    <scope>NUCLEOTIDE SEQUENCE [LARGE SCALE GENOMIC DNA]</scope>
    <source>
        <strain evidence="2 3">GH-12</strain>
    </source>
</reference>
<evidence type="ECO:0000313" key="2">
    <source>
        <dbReference type="EMBL" id="KAK7058640.1"/>
    </source>
</evidence>
<feature type="compositionally biased region" description="Polar residues" evidence="1">
    <location>
        <begin position="66"/>
        <end position="78"/>
    </location>
</feature>
<feature type="region of interest" description="Disordered" evidence="1">
    <location>
        <begin position="51"/>
        <end position="78"/>
    </location>
</feature>
<organism evidence="2 3">
    <name type="scientific">Paramarasmius palmivorus</name>
    <dbReference type="NCBI Taxonomy" id="297713"/>
    <lineage>
        <taxon>Eukaryota</taxon>
        <taxon>Fungi</taxon>
        <taxon>Dikarya</taxon>
        <taxon>Basidiomycota</taxon>
        <taxon>Agaricomycotina</taxon>
        <taxon>Agaricomycetes</taxon>
        <taxon>Agaricomycetidae</taxon>
        <taxon>Agaricales</taxon>
        <taxon>Marasmiineae</taxon>
        <taxon>Marasmiaceae</taxon>
        <taxon>Paramarasmius</taxon>
    </lineage>
</organism>
<evidence type="ECO:0000313" key="3">
    <source>
        <dbReference type="Proteomes" id="UP001383192"/>
    </source>
</evidence>
<gene>
    <name evidence="2" type="ORF">VNI00_002276</name>
</gene>
<dbReference type="EMBL" id="JAYKXP010000005">
    <property type="protein sequence ID" value="KAK7058640.1"/>
    <property type="molecule type" value="Genomic_DNA"/>
</dbReference>
<dbReference type="Proteomes" id="UP001383192">
    <property type="component" value="Unassembled WGS sequence"/>
</dbReference>
<name>A0AAW0E491_9AGAR</name>
<comment type="caution">
    <text evidence="2">The sequence shown here is derived from an EMBL/GenBank/DDBJ whole genome shotgun (WGS) entry which is preliminary data.</text>
</comment>
<feature type="compositionally biased region" description="Acidic residues" evidence="1">
    <location>
        <begin position="51"/>
        <end position="62"/>
    </location>
</feature>
<dbReference type="AlphaFoldDB" id="A0AAW0E491"/>
<sequence>MRPVQDLMVFAGGCRRTLAPVWSHIQSFLVDDVDRLAQLFIDLERLEEEAEEADYETTDDTLEIPASSSSISGNEMTPTNTRFRYAERPPRLQRRSSQFTTPVIIPSSDPSIPTIIITPCEYHTTSSPSTTHVPIQDSAFNTRLTVPCHHPTYNQVFPPMLLQHPTKKGSLAPLPLVEKWRWRNGHWHAVLPGLEEQARKGLFSRAVRSGLVKKKRSVGGKRSACQTRCA</sequence>
<protein>
    <submittedName>
        <fullName evidence="2">Uncharacterized protein</fullName>
    </submittedName>
</protein>
<evidence type="ECO:0000256" key="1">
    <source>
        <dbReference type="SAM" id="MobiDB-lite"/>
    </source>
</evidence>
<accession>A0AAW0E491</accession>
<keyword evidence="3" id="KW-1185">Reference proteome</keyword>
<proteinExistence type="predicted"/>